<organism evidence="1">
    <name type="scientific">uncultured marine virus</name>
    <dbReference type="NCBI Taxonomy" id="186617"/>
    <lineage>
        <taxon>Viruses</taxon>
        <taxon>environmental samples</taxon>
    </lineage>
</organism>
<protein>
    <submittedName>
        <fullName evidence="1">Uncharacterized protein</fullName>
    </submittedName>
</protein>
<reference evidence="1" key="2">
    <citation type="submission" date="2015-03" db="EMBL/GenBank/DDBJ databases">
        <authorList>
            <person name="Chow C.-E.T."/>
            <person name="Winget D.M."/>
            <person name="White R.A.III."/>
            <person name="Hallam S.J."/>
            <person name="Suttle C.A."/>
        </authorList>
    </citation>
    <scope>NUCLEOTIDE SEQUENCE</scope>
    <source>
        <strain evidence="1">Oxic1_8</strain>
    </source>
</reference>
<evidence type="ECO:0000313" key="1">
    <source>
        <dbReference type="EMBL" id="AKH48476.1"/>
    </source>
</evidence>
<dbReference type="EMBL" id="KR029603">
    <property type="protein sequence ID" value="AKH48476.1"/>
    <property type="molecule type" value="Genomic_DNA"/>
</dbReference>
<accession>A0A0F7LBA6</accession>
<reference evidence="1" key="1">
    <citation type="journal article" date="2015" name="Front. Microbiol.">
        <title>Combining genomic sequencing methods to explore viral diversity and reveal potential virus-host interactions.</title>
        <authorList>
            <person name="Chow C.E."/>
            <person name="Winget D.M."/>
            <person name="White R.A.III."/>
            <person name="Hallam S.J."/>
            <person name="Suttle C.A."/>
        </authorList>
    </citation>
    <scope>NUCLEOTIDE SEQUENCE</scope>
    <source>
        <strain evidence="1">Oxic1_8</strain>
    </source>
</reference>
<proteinExistence type="predicted"/>
<sequence>MGFSRRRRCVGVKGANRRGDERHATRLDWRATRRRCGRAVPTTRDGFRERI</sequence>
<name>A0A0F7LBA6_9VIRU</name>